<evidence type="ECO:0000256" key="1">
    <source>
        <dbReference type="SAM" id="MobiDB-lite"/>
    </source>
</evidence>
<proteinExistence type="predicted"/>
<feature type="region of interest" description="Disordered" evidence="1">
    <location>
        <begin position="573"/>
        <end position="625"/>
    </location>
</feature>
<feature type="compositionally biased region" description="Low complexity" evidence="1">
    <location>
        <begin position="579"/>
        <end position="588"/>
    </location>
</feature>
<evidence type="ECO:0000313" key="3">
    <source>
        <dbReference type="Proteomes" id="UP000002195"/>
    </source>
</evidence>
<reference evidence="2 3" key="1">
    <citation type="journal article" date="2005" name="Nature">
        <title>The genome of the social amoeba Dictyostelium discoideum.</title>
        <authorList>
            <consortium name="The Dictyostelium discoideum Sequencing Consortium"/>
            <person name="Eichinger L."/>
            <person name="Pachebat J.A."/>
            <person name="Glockner G."/>
            <person name="Rajandream M.A."/>
            <person name="Sucgang R."/>
            <person name="Berriman M."/>
            <person name="Song J."/>
            <person name="Olsen R."/>
            <person name="Szafranski K."/>
            <person name="Xu Q."/>
            <person name="Tunggal B."/>
            <person name="Kummerfeld S."/>
            <person name="Madera M."/>
            <person name="Konfortov B.A."/>
            <person name="Rivero F."/>
            <person name="Bankier A.T."/>
            <person name="Lehmann R."/>
            <person name="Hamlin N."/>
            <person name="Davies R."/>
            <person name="Gaudet P."/>
            <person name="Fey P."/>
            <person name="Pilcher K."/>
            <person name="Chen G."/>
            <person name="Saunders D."/>
            <person name="Sodergren E."/>
            <person name="Davis P."/>
            <person name="Kerhornou A."/>
            <person name="Nie X."/>
            <person name="Hall N."/>
            <person name="Anjard C."/>
            <person name="Hemphill L."/>
            <person name="Bason N."/>
            <person name="Farbrother P."/>
            <person name="Desany B."/>
            <person name="Just E."/>
            <person name="Morio T."/>
            <person name="Rost R."/>
            <person name="Churcher C."/>
            <person name="Cooper J."/>
            <person name="Haydock S."/>
            <person name="van Driessche N."/>
            <person name="Cronin A."/>
            <person name="Goodhead I."/>
            <person name="Muzny D."/>
            <person name="Mourier T."/>
            <person name="Pain A."/>
            <person name="Lu M."/>
            <person name="Harper D."/>
            <person name="Lindsay R."/>
            <person name="Hauser H."/>
            <person name="James K."/>
            <person name="Quiles M."/>
            <person name="Madan Babu M."/>
            <person name="Saito T."/>
            <person name="Buchrieser C."/>
            <person name="Wardroper A."/>
            <person name="Felder M."/>
            <person name="Thangavelu M."/>
            <person name="Johnson D."/>
            <person name="Knights A."/>
            <person name="Loulseged H."/>
            <person name="Mungall K."/>
            <person name="Oliver K."/>
            <person name="Price C."/>
            <person name="Quail M.A."/>
            <person name="Urushihara H."/>
            <person name="Hernandez J."/>
            <person name="Rabbinowitsch E."/>
            <person name="Steffen D."/>
            <person name="Sanders M."/>
            <person name="Ma J."/>
            <person name="Kohara Y."/>
            <person name="Sharp S."/>
            <person name="Simmonds M."/>
            <person name="Spiegler S."/>
            <person name="Tivey A."/>
            <person name="Sugano S."/>
            <person name="White B."/>
            <person name="Walker D."/>
            <person name="Woodward J."/>
            <person name="Winckler T."/>
            <person name="Tanaka Y."/>
            <person name="Shaulsky G."/>
            <person name="Schleicher M."/>
            <person name="Weinstock G."/>
            <person name="Rosenthal A."/>
            <person name="Cox E.C."/>
            <person name="Chisholm R.L."/>
            <person name="Gibbs R."/>
            <person name="Loomis W.F."/>
            <person name="Platzer M."/>
            <person name="Kay R.R."/>
            <person name="Williams J."/>
            <person name="Dear P.H."/>
            <person name="Noegel A.A."/>
            <person name="Barrell B."/>
            <person name="Kuspa A."/>
        </authorList>
    </citation>
    <scope>NUCLEOTIDE SEQUENCE [LARGE SCALE GENOMIC DNA]</scope>
    <source>
        <strain evidence="2 3">AX4</strain>
    </source>
</reference>
<protein>
    <submittedName>
        <fullName evidence="2">Uncharacterized protein</fullName>
    </submittedName>
</protein>
<dbReference type="HOGENOM" id="CLU_437712_0_0_1"/>
<dbReference type="KEGG" id="ddi:DDB_G0280615"/>
<dbReference type="PaxDb" id="44689-DDB0206075"/>
<dbReference type="RefSeq" id="XP_641081.1">
    <property type="nucleotide sequence ID" value="XM_635989.1"/>
</dbReference>
<sequence>MSLISDIESRVSNVEKYFDINTICKSGCTICTKIQKCTVNCSCLGSCNNSNEMNDSLFFKVWRNIVIRRTIIGKEMIEKLKPKNEVMDNVIENLKYYQINYDREFIFEEVKKLKDITDVKFSAELIVQPFFLKIMEVKEYQLSNALSSENLIVRLNSPRVKEYIQSIDPLVQSVLPSLFEIVEKEKQEINEILSNIQMFYELEDIEYQGVSETIRNFISRCNENYESLIIDELSSRYDQKKKYLTKSLEYFKIYTPKYQYQIDKYLNTHKTNEIKSNNVWSHNKIICKERYKYYKENHPTINLIKLMEELINHNIPYRENSEIIQNFINFLPPKQFFYKDYKDNYNCNNYNNNNYNYNNYNNNNNNNNDDDDFYYCLEEQFKSNGLSINDIVQHESDTIFSIIKILQNEFNSHGIQFNGESESIQIFISKTSSVNSDSFNKQLSSLLSIEKSFKIKLKIEEFKNQLLINGIQNPKYPEQHSKYLNSLCQFKDPSLSFNYNDDIWSPQTIIKKELEAISRINNLITCLSNVGITFQNNTTSNKLVNDYIYNRDKNGNQLSIEASVSLLNEIIKKEKEQQQDQQNQQEQQEQQDDDDDEYFEDYEDEDEDYQYDEYDENDENDLYDC</sequence>
<dbReference type="AlphaFoldDB" id="Q54V50"/>
<name>Q54V50_DICDI</name>
<gene>
    <name evidence="2" type="ORF">DDB_G0280615</name>
</gene>
<comment type="caution">
    <text evidence="2">The sequence shown here is derived from an EMBL/GenBank/DDBJ whole genome shotgun (WGS) entry which is preliminary data.</text>
</comment>
<dbReference type="InParanoid" id="Q54V50"/>
<accession>Q54V50</accession>
<dbReference type="EMBL" id="AAFI02000037">
    <property type="protein sequence ID" value="EAL67109.1"/>
    <property type="molecule type" value="Genomic_DNA"/>
</dbReference>
<keyword evidence="3" id="KW-1185">Reference proteome</keyword>
<dbReference type="GeneID" id="8622640"/>
<feature type="compositionally biased region" description="Acidic residues" evidence="1">
    <location>
        <begin position="589"/>
        <end position="625"/>
    </location>
</feature>
<dbReference type="dictyBase" id="DDB_G0280615"/>
<dbReference type="VEuPathDB" id="AmoebaDB:DDB_G0280615"/>
<evidence type="ECO:0000313" key="2">
    <source>
        <dbReference type="EMBL" id="EAL67109.1"/>
    </source>
</evidence>
<dbReference type="Proteomes" id="UP000002195">
    <property type="component" value="Unassembled WGS sequence"/>
</dbReference>
<organism evidence="2 3">
    <name type="scientific">Dictyostelium discoideum</name>
    <name type="common">Social amoeba</name>
    <dbReference type="NCBI Taxonomy" id="44689"/>
    <lineage>
        <taxon>Eukaryota</taxon>
        <taxon>Amoebozoa</taxon>
        <taxon>Evosea</taxon>
        <taxon>Eumycetozoa</taxon>
        <taxon>Dictyostelia</taxon>
        <taxon>Dictyosteliales</taxon>
        <taxon>Dictyosteliaceae</taxon>
        <taxon>Dictyostelium</taxon>
    </lineage>
</organism>